<feature type="compositionally biased region" description="Basic and acidic residues" evidence="1">
    <location>
        <begin position="580"/>
        <end position="590"/>
    </location>
</feature>
<dbReference type="SUPFAM" id="SSF52980">
    <property type="entry name" value="Restriction endonuclease-like"/>
    <property type="match status" value="1"/>
</dbReference>
<feature type="domain" description="Mutator-like transposase" evidence="3">
    <location>
        <begin position="253"/>
        <end position="421"/>
    </location>
</feature>
<gene>
    <name evidence="4" type="ORF">MEDL_27522</name>
</gene>
<sequence length="993" mass="114518">MARKIKDSRRFGLPSGRYRSGRRCIRVNSGKVKTLYQCNLKGGSNMTKLCIRKQPKRSAYNRVRINLLRRSAKKQYQVFRIINGELKTFEVQNVAANGYRIINLNCLQKHITDLTIHAVSYEKARQLEAAGREPIVLESQVAHYGLAVKLLARCQGCQLKVHMETSPKLKTDGSRHYDINVRAVWGSIVSGNGLAHLNEQLASMDSPTMSQNTYQVIENEINSWWKEVVEREMSVAMEEEKKIAIDKNRYHEGIRNKYCYICNRNESLGTTPKQHECFKNWNQSSQSMESDVIVEGFLKANDHGIRYMNFIADGDSSMHAQIMNRAPVWGKHVKKLECANHITKCLRSNLEKLVTENPFYKGKGKLCKRTRVRIVSAVRCAIRKRSDETNRILATKKLEHDIRNTTSHIYGDHKLCNPDFCKAKSNMSHQDQNQDDDSEVECEDIFQEQSEFWDAGTSLQAQEDSRGNYNLNPSDLQLGMRQDLSLLLNNVAKKSSSLIGNFTTNLAECWMHIRSKFDGGKMLNHCNRGAWHTRCYAGALRFNIGPNWSPNVWAQTTETTSGLYFDKLYKQREQCIDNNNKSKDKKEIKERRWKRKMSSLKESNSNKAKQHYGNESIQPESDVSENELTKLKYKFLQNNIEITTSEIIQIEKDTKSQVCSEKWKNERKKRLTASNFGNVFKRKPSIKVTPLVLQLLYSNFKGNKATRIGLREERITIQEYINIKAKDNIEIKVEPCGLIIDKKFKYLAASPDGKVIDKENNEIGLIEIKNLVHDKNLTLTQAATSLKNFCLEKVSSGTNTTLRLKNNHNYFYQCQALLHICDSPWIDFVVRTLNPYDIFIQRIEKNTALWEKMVAKLTAFYDLALLPEIASPRHKKYPGIREPGNWEGKRKDLTTDDEEAQGPSNLNDHKKTIRRTRRKCSQLKFLGRRISHEWIEEDNNSKWYSGTVTGVLTETDGADGAEYEVLYDGDDEPHIIDHLLEDYRSCSLKFIDL</sequence>
<evidence type="ECO:0000259" key="2">
    <source>
        <dbReference type="Pfam" id="PF09588"/>
    </source>
</evidence>
<dbReference type="OrthoDB" id="6073242at2759"/>
<dbReference type="GO" id="GO:0006281">
    <property type="term" value="P:DNA repair"/>
    <property type="evidence" value="ECO:0007669"/>
    <property type="project" value="UniProtKB-ARBA"/>
</dbReference>
<evidence type="ECO:0000259" key="3">
    <source>
        <dbReference type="Pfam" id="PF20700"/>
    </source>
</evidence>
<evidence type="ECO:0000313" key="5">
    <source>
        <dbReference type="Proteomes" id="UP000683360"/>
    </source>
</evidence>
<dbReference type="InterPro" id="IPR051703">
    <property type="entry name" value="NF-kappa-B_Signaling_Reg"/>
</dbReference>
<dbReference type="PANTHER" id="PTHR46609">
    <property type="entry name" value="EXONUCLEASE, PHAGE-TYPE/RECB, C-TERMINAL DOMAIN-CONTAINING PROTEIN"/>
    <property type="match status" value="1"/>
</dbReference>
<name>A0A8S3S5W9_MYTED</name>
<dbReference type="InterPro" id="IPR049012">
    <property type="entry name" value="Mutator_transp_dom"/>
</dbReference>
<keyword evidence="5" id="KW-1185">Reference proteome</keyword>
<dbReference type="Pfam" id="PF09588">
    <property type="entry name" value="YqaJ"/>
    <property type="match status" value="1"/>
</dbReference>
<feature type="domain" description="Mutator-like transposase" evidence="3">
    <location>
        <begin position="98"/>
        <end position="249"/>
    </location>
</feature>
<reference evidence="4" key="1">
    <citation type="submission" date="2021-03" db="EMBL/GenBank/DDBJ databases">
        <authorList>
            <person name="Bekaert M."/>
        </authorList>
    </citation>
    <scope>NUCLEOTIDE SEQUENCE</scope>
</reference>
<evidence type="ECO:0000256" key="1">
    <source>
        <dbReference type="SAM" id="MobiDB-lite"/>
    </source>
</evidence>
<evidence type="ECO:0000313" key="4">
    <source>
        <dbReference type="EMBL" id="CAG2213610.1"/>
    </source>
</evidence>
<dbReference type="Gene3D" id="3.90.320.10">
    <property type="match status" value="1"/>
</dbReference>
<feature type="compositionally biased region" description="Polar residues" evidence="1">
    <location>
        <begin position="600"/>
        <end position="621"/>
    </location>
</feature>
<protein>
    <recommendedName>
        <fullName evidence="6">YqaJ viral recombinase domain-containing protein</fullName>
    </recommendedName>
</protein>
<dbReference type="PANTHER" id="PTHR46609:SF8">
    <property type="entry name" value="YQAJ VIRAL RECOMBINASE DOMAIN-CONTAINING PROTEIN"/>
    <property type="match status" value="1"/>
</dbReference>
<dbReference type="CDD" id="cd22343">
    <property type="entry name" value="PDDEXK_lambda_exonuclease-like"/>
    <property type="match status" value="1"/>
</dbReference>
<feature type="region of interest" description="Disordered" evidence="1">
    <location>
        <begin position="580"/>
        <end position="623"/>
    </location>
</feature>
<dbReference type="Pfam" id="PF20700">
    <property type="entry name" value="Mutator"/>
    <property type="match status" value="2"/>
</dbReference>
<dbReference type="EMBL" id="CAJPWZ010001375">
    <property type="protein sequence ID" value="CAG2213610.1"/>
    <property type="molecule type" value="Genomic_DNA"/>
</dbReference>
<dbReference type="AlphaFoldDB" id="A0A8S3S5W9"/>
<comment type="caution">
    <text evidence="4">The sequence shown here is derived from an EMBL/GenBank/DDBJ whole genome shotgun (WGS) entry which is preliminary data.</text>
</comment>
<feature type="domain" description="YqaJ viral recombinase" evidence="2">
    <location>
        <begin position="662"/>
        <end position="821"/>
    </location>
</feature>
<evidence type="ECO:0008006" key="6">
    <source>
        <dbReference type="Google" id="ProtNLM"/>
    </source>
</evidence>
<dbReference type="InterPro" id="IPR019080">
    <property type="entry name" value="YqaJ_viral_recombinase"/>
</dbReference>
<organism evidence="4 5">
    <name type="scientific">Mytilus edulis</name>
    <name type="common">Blue mussel</name>
    <dbReference type="NCBI Taxonomy" id="6550"/>
    <lineage>
        <taxon>Eukaryota</taxon>
        <taxon>Metazoa</taxon>
        <taxon>Spiralia</taxon>
        <taxon>Lophotrochozoa</taxon>
        <taxon>Mollusca</taxon>
        <taxon>Bivalvia</taxon>
        <taxon>Autobranchia</taxon>
        <taxon>Pteriomorphia</taxon>
        <taxon>Mytilida</taxon>
        <taxon>Mytiloidea</taxon>
        <taxon>Mytilidae</taxon>
        <taxon>Mytilinae</taxon>
        <taxon>Mytilus</taxon>
    </lineage>
</organism>
<accession>A0A8S3S5W9</accession>
<proteinExistence type="predicted"/>
<dbReference type="Proteomes" id="UP000683360">
    <property type="component" value="Unassembled WGS sequence"/>
</dbReference>
<dbReference type="InterPro" id="IPR011604">
    <property type="entry name" value="PDDEXK-like_dom_sf"/>
</dbReference>
<feature type="region of interest" description="Disordered" evidence="1">
    <location>
        <begin position="876"/>
        <end position="913"/>
    </location>
</feature>
<dbReference type="InterPro" id="IPR011335">
    <property type="entry name" value="Restrct_endonuc-II-like"/>
</dbReference>